<name>A0A1V5ZN93_9BACT</name>
<proteinExistence type="predicted"/>
<dbReference type="AlphaFoldDB" id="A0A1V5ZN93"/>
<reference evidence="1" key="1">
    <citation type="submission" date="2017-02" db="EMBL/GenBank/DDBJ databases">
        <title>Delving into the versatile metabolic prowess of the omnipresent phylum Bacteroidetes.</title>
        <authorList>
            <person name="Nobu M.K."/>
            <person name="Mei R."/>
            <person name="Narihiro T."/>
            <person name="Kuroda K."/>
            <person name="Liu W.-T."/>
        </authorList>
    </citation>
    <scope>NUCLEOTIDE SEQUENCE</scope>
    <source>
        <strain evidence="1">ADurb.Bin160</strain>
    </source>
</reference>
<dbReference type="EMBL" id="MWDB01000018">
    <property type="protein sequence ID" value="OQB41364.1"/>
    <property type="molecule type" value="Genomic_DNA"/>
</dbReference>
<gene>
    <name evidence="1" type="ORF">BWY04_00868</name>
</gene>
<sequence>MNFKFLPSSFKEYLLSSFNSNFIEQFQLVLQEHLSEIISF</sequence>
<comment type="caution">
    <text evidence="1">The sequence shown here is derived from an EMBL/GenBank/DDBJ whole genome shotgun (WGS) entry which is preliminary data.</text>
</comment>
<protein>
    <submittedName>
        <fullName evidence="1">Uncharacterized protein</fullName>
    </submittedName>
</protein>
<evidence type="ECO:0000313" key="1">
    <source>
        <dbReference type="EMBL" id="OQB41364.1"/>
    </source>
</evidence>
<accession>A0A1V5ZN93</accession>
<organism evidence="1">
    <name type="scientific">candidate division CPR1 bacterium ADurb.Bin160</name>
    <dbReference type="NCBI Taxonomy" id="1852826"/>
    <lineage>
        <taxon>Bacteria</taxon>
        <taxon>candidate division CPR1</taxon>
    </lineage>
</organism>
<dbReference type="Proteomes" id="UP000485621">
    <property type="component" value="Unassembled WGS sequence"/>
</dbReference>